<dbReference type="InterPro" id="IPR002401">
    <property type="entry name" value="Cyt_P450_E_grp-I"/>
</dbReference>
<dbReference type="PANTHER" id="PTHR24292">
    <property type="entry name" value="CYTOCHROME P450"/>
    <property type="match status" value="1"/>
</dbReference>
<dbReference type="InterPro" id="IPR017972">
    <property type="entry name" value="Cyt_P450_CS"/>
</dbReference>
<dbReference type="PRINTS" id="PR00385">
    <property type="entry name" value="P450"/>
</dbReference>
<evidence type="ECO:0000256" key="2">
    <source>
        <dbReference type="ARBA" id="ARBA00004174"/>
    </source>
</evidence>
<feature type="transmembrane region" description="Helical" evidence="15">
    <location>
        <begin position="12"/>
        <end position="32"/>
    </location>
</feature>
<proteinExistence type="evidence at transcript level"/>
<accession>A0AAT9UTU9</accession>
<dbReference type="CDD" id="cd11056">
    <property type="entry name" value="CYP6-like"/>
    <property type="match status" value="1"/>
</dbReference>
<keyword evidence="12 15" id="KW-0472">Membrane</keyword>
<protein>
    <submittedName>
        <fullName evidence="16">Cytochrome P450 3636A1</fullName>
    </submittedName>
</protein>
<evidence type="ECO:0000313" key="16">
    <source>
        <dbReference type="EMBL" id="WIM41669.1"/>
    </source>
</evidence>
<keyword evidence="8" id="KW-0492">Microsome</keyword>
<evidence type="ECO:0000256" key="10">
    <source>
        <dbReference type="ARBA" id="ARBA00023004"/>
    </source>
</evidence>
<keyword evidence="15" id="KW-1133">Transmembrane helix</keyword>
<evidence type="ECO:0000256" key="1">
    <source>
        <dbReference type="ARBA" id="ARBA00001971"/>
    </source>
</evidence>
<evidence type="ECO:0000256" key="9">
    <source>
        <dbReference type="ARBA" id="ARBA00023002"/>
    </source>
</evidence>
<keyword evidence="11 14" id="KW-0503">Monooxygenase</keyword>
<keyword evidence="9 14" id="KW-0560">Oxidoreductase</keyword>
<dbReference type="EMBL" id="OR117229">
    <property type="protein sequence ID" value="WIM41669.1"/>
    <property type="molecule type" value="mRNA"/>
</dbReference>
<keyword evidence="10 13" id="KW-0408">Iron</keyword>
<name>A0AAT9UTU9_MACHI</name>
<dbReference type="PRINTS" id="PR00463">
    <property type="entry name" value="EP450I"/>
</dbReference>
<evidence type="ECO:0000256" key="12">
    <source>
        <dbReference type="ARBA" id="ARBA00023136"/>
    </source>
</evidence>
<dbReference type="Gene3D" id="1.10.630.10">
    <property type="entry name" value="Cytochrome P450"/>
    <property type="match status" value="1"/>
</dbReference>
<dbReference type="PANTHER" id="PTHR24292:SF54">
    <property type="entry name" value="CYP9F3-RELATED"/>
    <property type="match status" value="1"/>
</dbReference>
<organism evidence="16">
    <name type="scientific">Maconellicoccus hirsutus</name>
    <name type="common">Pink hibiscus mealybug</name>
    <dbReference type="NCBI Taxonomy" id="177089"/>
    <lineage>
        <taxon>Eukaryota</taxon>
        <taxon>Metazoa</taxon>
        <taxon>Ecdysozoa</taxon>
        <taxon>Arthropoda</taxon>
        <taxon>Hexapoda</taxon>
        <taxon>Insecta</taxon>
        <taxon>Pterygota</taxon>
        <taxon>Neoptera</taxon>
        <taxon>Paraneoptera</taxon>
        <taxon>Hemiptera</taxon>
        <taxon>Sternorrhyncha</taxon>
        <taxon>Coccoidea</taxon>
        <taxon>Pseudococcidae</taxon>
        <taxon>Maconellicoccus</taxon>
    </lineage>
</organism>
<dbReference type="InterPro" id="IPR050476">
    <property type="entry name" value="Insect_CytP450_Detox"/>
</dbReference>
<keyword evidence="7" id="KW-0256">Endoplasmic reticulum</keyword>
<dbReference type="InterPro" id="IPR036396">
    <property type="entry name" value="Cyt_P450_sf"/>
</dbReference>
<keyword evidence="5 13" id="KW-0349">Heme</keyword>
<dbReference type="GO" id="GO:0020037">
    <property type="term" value="F:heme binding"/>
    <property type="evidence" value="ECO:0007669"/>
    <property type="project" value="InterPro"/>
</dbReference>
<keyword evidence="6 13" id="KW-0479">Metal-binding</keyword>
<dbReference type="SUPFAM" id="SSF48264">
    <property type="entry name" value="Cytochrome P450"/>
    <property type="match status" value="1"/>
</dbReference>
<comment type="subcellular location">
    <subcellularLocation>
        <location evidence="3">Endoplasmic reticulum membrane</location>
        <topology evidence="3">Peripheral membrane protein</topology>
    </subcellularLocation>
    <subcellularLocation>
        <location evidence="2">Microsome membrane</location>
        <topology evidence="2">Peripheral membrane protein</topology>
    </subcellularLocation>
</comment>
<dbReference type="InterPro" id="IPR001128">
    <property type="entry name" value="Cyt_P450"/>
</dbReference>
<feature type="transmembrane region" description="Helical" evidence="15">
    <location>
        <begin position="145"/>
        <end position="162"/>
    </location>
</feature>
<dbReference type="GO" id="GO:0005789">
    <property type="term" value="C:endoplasmic reticulum membrane"/>
    <property type="evidence" value="ECO:0007669"/>
    <property type="project" value="UniProtKB-SubCell"/>
</dbReference>
<dbReference type="AlphaFoldDB" id="A0AAT9UTU9"/>
<dbReference type="PROSITE" id="PS00086">
    <property type="entry name" value="CYTOCHROME_P450"/>
    <property type="match status" value="1"/>
</dbReference>
<evidence type="ECO:0000256" key="11">
    <source>
        <dbReference type="ARBA" id="ARBA00023033"/>
    </source>
</evidence>
<feature type="binding site" description="axial binding residue" evidence="13">
    <location>
        <position position="457"/>
    </location>
    <ligand>
        <name>heme</name>
        <dbReference type="ChEBI" id="CHEBI:30413"/>
    </ligand>
    <ligandPart>
        <name>Fe</name>
        <dbReference type="ChEBI" id="CHEBI:18248"/>
    </ligandPart>
</feature>
<dbReference type="GO" id="GO:0016705">
    <property type="term" value="F:oxidoreductase activity, acting on paired donors, with incorporation or reduction of molecular oxygen"/>
    <property type="evidence" value="ECO:0007669"/>
    <property type="project" value="InterPro"/>
</dbReference>
<dbReference type="FunFam" id="1.10.630.10:FF:000182">
    <property type="entry name" value="Cytochrome P450 3A4"/>
    <property type="match status" value="1"/>
</dbReference>
<evidence type="ECO:0000256" key="6">
    <source>
        <dbReference type="ARBA" id="ARBA00022723"/>
    </source>
</evidence>
<evidence type="ECO:0000256" key="7">
    <source>
        <dbReference type="ARBA" id="ARBA00022824"/>
    </source>
</evidence>
<evidence type="ECO:0000256" key="15">
    <source>
        <dbReference type="SAM" id="Phobius"/>
    </source>
</evidence>
<keyword evidence="15" id="KW-0812">Transmembrane</keyword>
<dbReference type="GO" id="GO:0005506">
    <property type="term" value="F:iron ion binding"/>
    <property type="evidence" value="ECO:0007669"/>
    <property type="project" value="InterPro"/>
</dbReference>
<evidence type="ECO:0000256" key="14">
    <source>
        <dbReference type="RuleBase" id="RU000461"/>
    </source>
</evidence>
<evidence type="ECO:0000256" key="13">
    <source>
        <dbReference type="PIRSR" id="PIRSR602401-1"/>
    </source>
</evidence>
<comment type="similarity">
    <text evidence="4 14">Belongs to the cytochrome P450 family.</text>
</comment>
<comment type="cofactor">
    <cofactor evidence="1 13">
        <name>heme</name>
        <dbReference type="ChEBI" id="CHEBI:30413"/>
    </cofactor>
</comment>
<evidence type="ECO:0000256" key="5">
    <source>
        <dbReference type="ARBA" id="ARBA00022617"/>
    </source>
</evidence>
<reference evidence="16" key="1">
    <citation type="submission" date="2023-06" db="EMBL/GenBank/DDBJ databases">
        <title>Identification of Cytochrome P450s in Maconellicoccus hirsutus.</title>
        <authorList>
            <person name="Selvamani S.B."/>
            <person name="Negi N."/>
            <person name="Nagarjuna Reddy K.V."/>
            <person name="Ramasamy G.G."/>
        </authorList>
    </citation>
    <scope>NUCLEOTIDE SEQUENCE</scope>
</reference>
<dbReference type="GO" id="GO:0004497">
    <property type="term" value="F:monooxygenase activity"/>
    <property type="evidence" value="ECO:0007669"/>
    <property type="project" value="UniProtKB-KW"/>
</dbReference>
<evidence type="ECO:0000256" key="3">
    <source>
        <dbReference type="ARBA" id="ARBA00004406"/>
    </source>
</evidence>
<sequence>MRKLAFDFTMLSPLYLTAFTIVLFFFTIYLYLKSRYRYWKIRNIPYLEPSLLLGNANDLILGRQSILEFQKCIYDIAKHHKLLGTFMFQKPTLYVTELNWIKLILGRDSGHFFDRGLKFDSAEEPLTRHLFHLEGEEYRSVKDKVMPAFTLNGILILFPLLLESALNLQDYFGKVAETTVDIDVKSVMSRYAAEVIGKCAFGLKKGPLTGDNEEFYKMSKKIFLPRLRTIVKLILPNLPSFVTELFDIKMISTEISEYFSAIIRKEIEYRRQNNKRPSDFLSYMIDVQDKDKEDCLDAQPLTDDIVAAHCFMLFIAAYENTTVVLCAALFELSRHPEVQERLYQEIRDTCYTNGTFDLTMTKISKMTYLHMVVCETLRLYPPATAMIRECTEDYQIPGTDFHIDKGIQLVIPFAAMHSDPRYYTPANSFDPENFNEQAIQSRSRYAFIPFGDGPRACVGRKLGMIQMKVGLVALAFKYQFFPSPKMKLPITFEKRTFIMSIEGGSWVRCKTRCHD</sequence>
<evidence type="ECO:0000256" key="8">
    <source>
        <dbReference type="ARBA" id="ARBA00022848"/>
    </source>
</evidence>
<evidence type="ECO:0000256" key="4">
    <source>
        <dbReference type="ARBA" id="ARBA00010617"/>
    </source>
</evidence>
<dbReference type="Pfam" id="PF00067">
    <property type="entry name" value="p450"/>
    <property type="match status" value="1"/>
</dbReference>